<reference evidence="5 7" key="2">
    <citation type="journal article" date="2013" name="Nature">
        <title>Insights into bilaterian evolution from three spiralian genomes.</title>
        <authorList>
            <person name="Simakov O."/>
            <person name="Marletaz F."/>
            <person name="Cho S.J."/>
            <person name="Edsinger-Gonzales E."/>
            <person name="Havlak P."/>
            <person name="Hellsten U."/>
            <person name="Kuo D.H."/>
            <person name="Larsson T."/>
            <person name="Lv J."/>
            <person name="Arendt D."/>
            <person name="Savage R."/>
            <person name="Osoegawa K."/>
            <person name="de Jong P."/>
            <person name="Grimwood J."/>
            <person name="Chapman J.A."/>
            <person name="Shapiro H."/>
            <person name="Aerts A."/>
            <person name="Otillar R.P."/>
            <person name="Terry A.Y."/>
            <person name="Boore J.L."/>
            <person name="Grigoriev I.V."/>
            <person name="Lindberg D.R."/>
            <person name="Seaver E.C."/>
            <person name="Weisblat D.A."/>
            <person name="Putnam N.H."/>
            <person name="Rokhsar D.S."/>
        </authorList>
    </citation>
    <scope>NUCLEOTIDE SEQUENCE</scope>
    <source>
        <strain evidence="5 7">I ESC-2004</strain>
    </source>
</reference>
<feature type="domain" description="ZP" evidence="4">
    <location>
        <begin position="145"/>
        <end position="403"/>
    </location>
</feature>
<dbReference type="EMBL" id="AMQN01002118">
    <property type="status" value="NOT_ANNOTATED_CDS"/>
    <property type="molecule type" value="Genomic_DNA"/>
</dbReference>
<feature type="disulfide bond" evidence="1">
    <location>
        <begin position="128"/>
        <end position="137"/>
    </location>
</feature>
<dbReference type="AlphaFoldDB" id="R7TVX7"/>
<dbReference type="HOGENOM" id="CLU_511163_0_0_1"/>
<feature type="disulfide bond" evidence="1">
    <location>
        <begin position="85"/>
        <end position="94"/>
    </location>
</feature>
<keyword evidence="2" id="KW-0472">Membrane</keyword>
<evidence type="ECO:0000313" key="5">
    <source>
        <dbReference type="EMBL" id="ELT97742.1"/>
    </source>
</evidence>
<dbReference type="Gene3D" id="2.10.25.10">
    <property type="entry name" value="Laminin"/>
    <property type="match status" value="1"/>
</dbReference>
<dbReference type="PANTHER" id="PTHR24044:SF507">
    <property type="entry name" value="NOTCH HOMOLOG 2 N-TERMINAL-LIKE PROTEIN B"/>
    <property type="match status" value="1"/>
</dbReference>
<dbReference type="OrthoDB" id="6120661at2759"/>
<comment type="caution">
    <text evidence="1">Lacks conserved residue(s) required for the propagation of feature annotation.</text>
</comment>
<dbReference type="PROSITE" id="PS50026">
    <property type="entry name" value="EGF_3"/>
    <property type="match status" value="2"/>
</dbReference>
<reference evidence="7" key="1">
    <citation type="submission" date="2012-12" db="EMBL/GenBank/DDBJ databases">
        <authorList>
            <person name="Hellsten U."/>
            <person name="Grimwood J."/>
            <person name="Chapman J.A."/>
            <person name="Shapiro H."/>
            <person name="Aerts A."/>
            <person name="Otillar R.P."/>
            <person name="Terry A.Y."/>
            <person name="Boore J.L."/>
            <person name="Simakov O."/>
            <person name="Marletaz F."/>
            <person name="Cho S.-J."/>
            <person name="Edsinger-Gonzales E."/>
            <person name="Havlak P."/>
            <person name="Kuo D.-H."/>
            <person name="Larsson T."/>
            <person name="Lv J."/>
            <person name="Arendt D."/>
            <person name="Savage R."/>
            <person name="Osoegawa K."/>
            <person name="de Jong P."/>
            <person name="Lindberg D.R."/>
            <person name="Seaver E.C."/>
            <person name="Weisblat D.A."/>
            <person name="Putnam N.H."/>
            <person name="Grigoriev I.V."/>
            <person name="Rokhsar D.S."/>
        </authorList>
    </citation>
    <scope>NUCLEOTIDE SEQUENCE</scope>
    <source>
        <strain evidence="7">I ESC-2004</strain>
    </source>
</reference>
<dbReference type="EMBL" id="KB308479">
    <property type="protein sequence ID" value="ELT97742.1"/>
    <property type="molecule type" value="Genomic_DNA"/>
</dbReference>
<dbReference type="PANTHER" id="PTHR24044">
    <property type="entry name" value="NOTCH LIGAND FAMILY MEMBER"/>
    <property type="match status" value="1"/>
</dbReference>
<name>R7TVX7_CAPTE</name>
<keyword evidence="2" id="KW-1133">Transmembrane helix</keyword>
<feature type="disulfide bond" evidence="1">
    <location>
        <begin position="105"/>
        <end position="115"/>
    </location>
</feature>
<dbReference type="SUPFAM" id="SSF57196">
    <property type="entry name" value="EGF/Laminin"/>
    <property type="match status" value="1"/>
</dbReference>
<proteinExistence type="predicted"/>
<dbReference type="PROSITE" id="PS00022">
    <property type="entry name" value="EGF_1"/>
    <property type="match status" value="1"/>
</dbReference>
<dbReference type="SMART" id="SM00181">
    <property type="entry name" value="EGF"/>
    <property type="match status" value="2"/>
</dbReference>
<dbReference type="GO" id="GO:0005112">
    <property type="term" value="F:Notch binding"/>
    <property type="evidence" value="ECO:0007669"/>
    <property type="project" value="TreeGrafter"/>
</dbReference>
<feature type="disulfide bond" evidence="1">
    <location>
        <begin position="109"/>
        <end position="126"/>
    </location>
</feature>
<feature type="domain" description="EGF-like" evidence="3">
    <location>
        <begin position="59"/>
        <end position="95"/>
    </location>
</feature>
<evidence type="ECO:0000259" key="3">
    <source>
        <dbReference type="PROSITE" id="PS50026"/>
    </source>
</evidence>
<evidence type="ECO:0008006" key="8">
    <source>
        <dbReference type="Google" id="ProtNLM"/>
    </source>
</evidence>
<keyword evidence="1" id="KW-1015">Disulfide bond</keyword>
<dbReference type="PROSITE" id="PS01186">
    <property type="entry name" value="EGF_2"/>
    <property type="match status" value="1"/>
</dbReference>
<reference evidence="6" key="3">
    <citation type="submission" date="2015-06" db="UniProtKB">
        <authorList>
            <consortium name="EnsemblMetazoa"/>
        </authorList>
    </citation>
    <scope>IDENTIFICATION</scope>
</reference>
<feature type="domain" description="EGF-like" evidence="3">
    <location>
        <begin position="101"/>
        <end position="138"/>
    </location>
</feature>
<dbReference type="InterPro" id="IPR050906">
    <property type="entry name" value="Notch_signaling"/>
</dbReference>
<sequence length="533" mass="59249">MSYCLVDEWYLKPSPLGIIVQTVLFGAVLIIIGRDEEDHFVLLITLMKGKPDASGMVDFEYDCKRSSMVCINNGTCAGQGGLCQCAPGFTSPDCSVNQSSLVGFCDPPCMNQGECYLDEEANSTFCLCPSMYTGDTCQELRVSSECYHDHIKAQLAPPVGPSGSFEGVIYVVGYEDDANCTFDTSDGNIFNLDLFFDRCGGAQNLTEPTGDETLFFTVVVRYDSLLTTDSDVEFDFTCRIAQSGGNVTWNLNPLTSNKDDRNLEKKKVTDELVPVELQLLNKDNNSLTGAQKLGDLITMLYTLNAGAVYDSFRLEELIVSNGLVGNKRRAVTFVYDGCVTEDAYKKKKIVQDFKSDPSEELSLTFKVFKLPFSHELIFENTMKLCKGTGDCNATDCSAVPFGGAGRRRRRSAELISTNGDGDYERLDTRVHVWFPGSPDADPQGEVSLRCRICLYTSFADRGLSAKHINDACYRSDCSSFRLPSGYHRDHKKEFAICNRAMIMIHHRYKEVIISEVALHLVGLVSYRYRVISI</sequence>
<dbReference type="EnsemblMetazoa" id="CapteT210134">
    <property type="protein sequence ID" value="CapteP210134"/>
    <property type="gene ID" value="CapteG210134"/>
</dbReference>
<feature type="transmembrane region" description="Helical" evidence="2">
    <location>
        <begin position="15"/>
        <end position="33"/>
    </location>
</feature>
<evidence type="ECO:0000313" key="6">
    <source>
        <dbReference type="EnsemblMetazoa" id="CapteP210134"/>
    </source>
</evidence>
<protein>
    <recommendedName>
        <fullName evidence="8">EGF-like domain-containing protein</fullName>
    </recommendedName>
</protein>
<dbReference type="OMA" id="EFECKVR"/>
<organism evidence="5">
    <name type="scientific">Capitella teleta</name>
    <name type="common">Polychaete worm</name>
    <dbReference type="NCBI Taxonomy" id="283909"/>
    <lineage>
        <taxon>Eukaryota</taxon>
        <taxon>Metazoa</taxon>
        <taxon>Spiralia</taxon>
        <taxon>Lophotrochozoa</taxon>
        <taxon>Annelida</taxon>
        <taxon>Polychaeta</taxon>
        <taxon>Sedentaria</taxon>
        <taxon>Scolecida</taxon>
        <taxon>Capitellidae</taxon>
        <taxon>Capitella</taxon>
    </lineage>
</organism>
<dbReference type="InterPro" id="IPR001507">
    <property type="entry name" value="ZP_dom"/>
</dbReference>
<dbReference type="SMART" id="SM00241">
    <property type="entry name" value="ZP"/>
    <property type="match status" value="1"/>
</dbReference>
<dbReference type="InterPro" id="IPR000742">
    <property type="entry name" value="EGF"/>
</dbReference>
<evidence type="ECO:0000259" key="4">
    <source>
        <dbReference type="PROSITE" id="PS51034"/>
    </source>
</evidence>
<evidence type="ECO:0000256" key="1">
    <source>
        <dbReference type="PROSITE-ProRule" id="PRU00076"/>
    </source>
</evidence>
<dbReference type="Proteomes" id="UP000014760">
    <property type="component" value="Unassembled WGS sequence"/>
</dbReference>
<gene>
    <name evidence="5" type="ORF">CAPTEDRAFT_210134</name>
</gene>
<evidence type="ECO:0000313" key="7">
    <source>
        <dbReference type="Proteomes" id="UP000014760"/>
    </source>
</evidence>
<keyword evidence="1" id="KW-0245">EGF-like domain</keyword>
<accession>R7TVX7</accession>
<evidence type="ECO:0000256" key="2">
    <source>
        <dbReference type="SAM" id="Phobius"/>
    </source>
</evidence>
<keyword evidence="7" id="KW-1185">Reference proteome</keyword>
<keyword evidence="2" id="KW-0812">Transmembrane</keyword>
<dbReference type="PROSITE" id="PS51034">
    <property type="entry name" value="ZP_2"/>
    <property type="match status" value="1"/>
</dbReference>